<evidence type="ECO:0000313" key="1">
    <source>
        <dbReference type="EMBL" id="CAI8605548.1"/>
    </source>
</evidence>
<proteinExistence type="predicted"/>
<dbReference type="EMBL" id="OX451738">
    <property type="protein sequence ID" value="CAI8605548.1"/>
    <property type="molecule type" value="Genomic_DNA"/>
</dbReference>
<dbReference type="Proteomes" id="UP001157006">
    <property type="component" value="Chromosome 3"/>
</dbReference>
<name>A0AAV1A8U2_VICFA</name>
<protein>
    <submittedName>
        <fullName evidence="1">Uncharacterized protein</fullName>
    </submittedName>
</protein>
<accession>A0AAV1A8U2</accession>
<dbReference type="AlphaFoldDB" id="A0AAV1A8U2"/>
<sequence>MTHQRRYASESLKRFEMEECNLTSTPAEPRLQLSKNTDEDDIDPTQYKRLVGSLKYICYTRPDLAYNVGIISRFMQKSKVSHLAAAKRILIYLKETLDYGILFPAANKEKECKLVGYIDSSWCSDAEDRKSTVGYVFMLGGASIAWSSRKESVVALSSCEAG</sequence>
<dbReference type="CDD" id="cd09272">
    <property type="entry name" value="RNase_HI_RT_Ty1"/>
    <property type="match status" value="1"/>
</dbReference>
<keyword evidence="2" id="KW-1185">Reference proteome</keyword>
<dbReference type="SUPFAM" id="SSF56672">
    <property type="entry name" value="DNA/RNA polymerases"/>
    <property type="match status" value="1"/>
</dbReference>
<dbReference type="InterPro" id="IPR043502">
    <property type="entry name" value="DNA/RNA_pol_sf"/>
</dbReference>
<organism evidence="1 2">
    <name type="scientific">Vicia faba</name>
    <name type="common">Broad bean</name>
    <name type="synonym">Faba vulgaris</name>
    <dbReference type="NCBI Taxonomy" id="3906"/>
    <lineage>
        <taxon>Eukaryota</taxon>
        <taxon>Viridiplantae</taxon>
        <taxon>Streptophyta</taxon>
        <taxon>Embryophyta</taxon>
        <taxon>Tracheophyta</taxon>
        <taxon>Spermatophyta</taxon>
        <taxon>Magnoliopsida</taxon>
        <taxon>eudicotyledons</taxon>
        <taxon>Gunneridae</taxon>
        <taxon>Pentapetalae</taxon>
        <taxon>rosids</taxon>
        <taxon>fabids</taxon>
        <taxon>Fabales</taxon>
        <taxon>Fabaceae</taxon>
        <taxon>Papilionoideae</taxon>
        <taxon>50 kb inversion clade</taxon>
        <taxon>NPAAA clade</taxon>
        <taxon>Hologalegina</taxon>
        <taxon>IRL clade</taxon>
        <taxon>Fabeae</taxon>
        <taxon>Vicia</taxon>
    </lineage>
</organism>
<dbReference type="PANTHER" id="PTHR11439">
    <property type="entry name" value="GAG-POL-RELATED RETROTRANSPOSON"/>
    <property type="match status" value="1"/>
</dbReference>
<gene>
    <name evidence="1" type="ORF">VFH_III188520</name>
</gene>
<reference evidence="1 2" key="1">
    <citation type="submission" date="2023-01" db="EMBL/GenBank/DDBJ databases">
        <authorList>
            <person name="Kreplak J."/>
        </authorList>
    </citation>
    <scope>NUCLEOTIDE SEQUENCE [LARGE SCALE GENOMIC DNA]</scope>
</reference>
<dbReference type="PANTHER" id="PTHR11439:SF515">
    <property type="entry name" value="GAG-POL POLYPROTEIN"/>
    <property type="match status" value="1"/>
</dbReference>
<evidence type="ECO:0000313" key="2">
    <source>
        <dbReference type="Proteomes" id="UP001157006"/>
    </source>
</evidence>